<dbReference type="PANTHER" id="PTHR43649">
    <property type="entry name" value="ARABINOSE-BINDING PROTEIN-RELATED"/>
    <property type="match status" value="1"/>
</dbReference>
<reference evidence="2 3" key="1">
    <citation type="journal article" date="2024" name="Front. Microbiol.">
        <title>Novel thermophilic genera Geochorda gen. nov. and Carboxydochorda gen. nov. from the deep terrestrial subsurface reveal the ecophysiological diversity in the class Limnochordia.</title>
        <authorList>
            <person name="Karnachuk O.V."/>
            <person name="Lukina A.P."/>
            <person name="Avakyan M.R."/>
            <person name="Kadnikov V.V."/>
            <person name="Begmatov S."/>
            <person name="Beletsky A.V."/>
            <person name="Vlasova K.G."/>
            <person name="Novikov A.A."/>
            <person name="Shcherbakova V.A."/>
            <person name="Mardanov A.V."/>
            <person name="Ravin N.V."/>
        </authorList>
    </citation>
    <scope>NUCLEOTIDE SEQUENCE [LARGE SCALE GENOMIC DNA]</scope>
    <source>
        <strain evidence="2 3">L945</strain>
    </source>
</reference>
<accession>A0ABZ1BXY1</accession>
<dbReference type="InterPro" id="IPR006311">
    <property type="entry name" value="TAT_signal"/>
</dbReference>
<evidence type="ECO:0000256" key="1">
    <source>
        <dbReference type="SAM" id="SignalP"/>
    </source>
</evidence>
<dbReference type="CDD" id="cd14748">
    <property type="entry name" value="PBP2_UgpB"/>
    <property type="match status" value="1"/>
</dbReference>
<evidence type="ECO:0000313" key="2">
    <source>
        <dbReference type="EMBL" id="WRP17541.1"/>
    </source>
</evidence>
<feature type="chain" id="PRO_5047078133" evidence="1">
    <location>
        <begin position="28"/>
        <end position="435"/>
    </location>
</feature>
<feature type="signal peptide" evidence="1">
    <location>
        <begin position="1"/>
        <end position="27"/>
    </location>
</feature>
<dbReference type="Proteomes" id="UP001332192">
    <property type="component" value="Chromosome"/>
</dbReference>
<name>A0ABZ1BXY1_9FIRM</name>
<proteinExistence type="predicted"/>
<organism evidence="2 3">
    <name type="scientific">Carboxydichorda subterranea</name>
    <dbReference type="NCBI Taxonomy" id="3109565"/>
    <lineage>
        <taxon>Bacteria</taxon>
        <taxon>Bacillati</taxon>
        <taxon>Bacillota</taxon>
        <taxon>Limnochordia</taxon>
        <taxon>Limnochordales</taxon>
        <taxon>Geochordaceae</taxon>
        <taxon>Carboxydichorda</taxon>
    </lineage>
</organism>
<dbReference type="SUPFAM" id="SSF53850">
    <property type="entry name" value="Periplasmic binding protein-like II"/>
    <property type="match status" value="1"/>
</dbReference>
<dbReference type="InterPro" id="IPR006059">
    <property type="entry name" value="SBP"/>
</dbReference>
<gene>
    <name evidence="2" type="ORF">U7230_00540</name>
</gene>
<sequence>MNPQVRRIFVAMVLAAAGWMAWAGALAGPVAGVAEAAPVTLRFWTTSAPGGSMDGWVKEFERLNPDIRVEAQYMGNYDEMAQKLLAAVAGRTPPHVAQLGQRHGIPQLVDADALVPVERFLSQVDLADIIPGLWSRYTYKNQRWVIPFQPSTPGLWINRTALRQTGLDPAAAPATWEELLRMAQRLTADTNGDGRPDRWGFGSCADVPWYVRPMVLQAGGTLFDEAGRPQLTSEAAVKALGFFRDVVHTYHAEPPMGHQTAERDFISGRYALLFCSTSVRGYYEKEIGSQFELGVAAMPKEKEQAVGLGGNALAIFRSDPEHERAAWRLVQYLTATERMVQIATETGYVPIRRSAVQSPAVQQLLRQNERARIIYDQLPLVKDHPIHPADALIWRGLLRAVEQVQTSAAVEPRAALERLQSDVEVFMEGYRSAHP</sequence>
<dbReference type="Pfam" id="PF13416">
    <property type="entry name" value="SBP_bac_8"/>
    <property type="match status" value="1"/>
</dbReference>
<dbReference type="EMBL" id="CP141615">
    <property type="protein sequence ID" value="WRP17541.1"/>
    <property type="molecule type" value="Genomic_DNA"/>
</dbReference>
<keyword evidence="3" id="KW-1185">Reference proteome</keyword>
<evidence type="ECO:0000313" key="3">
    <source>
        <dbReference type="Proteomes" id="UP001332192"/>
    </source>
</evidence>
<dbReference type="PROSITE" id="PS51318">
    <property type="entry name" value="TAT"/>
    <property type="match status" value="1"/>
</dbReference>
<dbReference type="PANTHER" id="PTHR43649:SF30">
    <property type="entry name" value="ABC TRANSPORTER SUBSTRATE-BINDING PROTEIN"/>
    <property type="match status" value="1"/>
</dbReference>
<protein>
    <submittedName>
        <fullName evidence="2">ABC transporter substrate-binding protein</fullName>
    </submittedName>
</protein>
<dbReference type="RefSeq" id="WP_324716811.1">
    <property type="nucleotide sequence ID" value="NZ_CP141615.1"/>
</dbReference>
<keyword evidence="1" id="KW-0732">Signal</keyword>
<dbReference type="Gene3D" id="3.40.190.10">
    <property type="entry name" value="Periplasmic binding protein-like II"/>
    <property type="match status" value="1"/>
</dbReference>
<dbReference type="InterPro" id="IPR050490">
    <property type="entry name" value="Bact_solute-bd_prot1"/>
</dbReference>